<dbReference type="GO" id="GO:0016787">
    <property type="term" value="F:hydrolase activity"/>
    <property type="evidence" value="ECO:0007669"/>
    <property type="project" value="UniProtKB-KW"/>
</dbReference>
<feature type="domain" description="Endoribonuclease YicC-like C-terminal" evidence="8">
    <location>
        <begin position="172"/>
        <end position="288"/>
    </location>
</feature>
<accession>A0AAP6JEW5</accession>
<comment type="caution">
    <text evidence="9">The sequence shown here is derived from an EMBL/GenBank/DDBJ whole genome shotgun (WGS) entry which is preliminary data.</text>
</comment>
<evidence type="ECO:0000256" key="5">
    <source>
        <dbReference type="ARBA" id="ARBA00035648"/>
    </source>
</evidence>
<evidence type="ECO:0000256" key="3">
    <source>
        <dbReference type="ARBA" id="ARBA00022759"/>
    </source>
</evidence>
<dbReference type="PANTHER" id="PTHR30636">
    <property type="entry name" value="UPF0701 PROTEIN YICC"/>
    <property type="match status" value="1"/>
</dbReference>
<dbReference type="Pfam" id="PF08340">
    <property type="entry name" value="YicC-like_C"/>
    <property type="match status" value="1"/>
</dbReference>
<evidence type="ECO:0000313" key="10">
    <source>
        <dbReference type="Proteomes" id="UP001302316"/>
    </source>
</evidence>
<evidence type="ECO:0000313" key="9">
    <source>
        <dbReference type="EMBL" id="MEA5445741.1"/>
    </source>
</evidence>
<dbReference type="EMBL" id="JAYGII010000014">
    <property type="protein sequence ID" value="MEA5445741.1"/>
    <property type="molecule type" value="Genomic_DNA"/>
</dbReference>
<sequence>MLNSMTGFARSETRSDAGLLVWELRSVNHRYLETSFRLPEALRAAEGEFRKQVEAALARGKLDAVLRLETGEAETAGLELDTAVADDLTRAVAAMAERLPTARPPSLGELLKWPGLVRRPSPDPEGLSRDAQTGLAAALEELKAYRAREGARTAEMLESRCQVVEAQVDRARERVPAVLAGLRERYRRRLETLDIEADEQRLEQELALVAQKLDVDEELDRLGSHVAELREAMQRSEPVGRRLDFLMQEFNREANTLASKSQDSEATAAAVEMKVAIEQMREQIQNVE</sequence>
<reference evidence="9 10" key="1">
    <citation type="submission" date="2023-12" db="EMBL/GenBank/DDBJ databases">
        <title>Whole-genome sequencing of halo(alkali)philic microorganisms from hypersaline lakes.</title>
        <authorList>
            <person name="Sorokin D.Y."/>
            <person name="Merkel A.Y."/>
            <person name="Messina E."/>
            <person name="Yakimov M."/>
        </authorList>
    </citation>
    <scope>NUCLEOTIDE SEQUENCE [LARGE SCALE GENOMIC DNA]</scope>
    <source>
        <strain evidence="9 10">AB-CW1</strain>
    </source>
</reference>
<gene>
    <name evidence="9" type="ORF">VCB98_07910</name>
</gene>
<evidence type="ECO:0000259" key="7">
    <source>
        <dbReference type="Pfam" id="PF03755"/>
    </source>
</evidence>
<dbReference type="PANTHER" id="PTHR30636:SF3">
    <property type="entry name" value="UPF0701 PROTEIN YICC"/>
    <property type="match status" value="1"/>
</dbReference>
<dbReference type="InterPro" id="IPR005229">
    <property type="entry name" value="YicC/YloC-like"/>
</dbReference>
<dbReference type="RefSeq" id="WP_346051477.1">
    <property type="nucleotide sequence ID" value="NZ_JAYGII010000014.1"/>
</dbReference>
<name>A0AAP6JEW5_9GAMM</name>
<feature type="domain" description="Endoribonuclease YicC-like N-terminal" evidence="7">
    <location>
        <begin position="3"/>
        <end position="154"/>
    </location>
</feature>
<dbReference type="AlphaFoldDB" id="A0AAP6JEW5"/>
<keyword evidence="2" id="KW-0540">Nuclease</keyword>
<dbReference type="NCBIfam" id="TIGR00255">
    <property type="entry name" value="YicC/YloC family endoribonuclease"/>
    <property type="match status" value="1"/>
</dbReference>
<feature type="coiled-coil region" evidence="6">
    <location>
        <begin position="154"/>
        <end position="203"/>
    </location>
</feature>
<keyword evidence="4 9" id="KW-0378">Hydrolase</keyword>
<keyword evidence="6" id="KW-0175">Coiled coil</keyword>
<evidence type="ECO:0000256" key="6">
    <source>
        <dbReference type="SAM" id="Coils"/>
    </source>
</evidence>
<dbReference type="Proteomes" id="UP001302316">
    <property type="component" value="Unassembled WGS sequence"/>
</dbReference>
<protein>
    <submittedName>
        <fullName evidence="9">YicC/YloC family endoribonuclease</fullName>
        <ecNumber evidence="9">3.1.-.-</ecNumber>
    </submittedName>
</protein>
<comment type="cofactor">
    <cofactor evidence="1">
        <name>a divalent metal cation</name>
        <dbReference type="ChEBI" id="CHEBI:60240"/>
    </cofactor>
</comment>
<dbReference type="EC" id="3.1.-.-" evidence="9"/>
<dbReference type="InterPro" id="IPR013551">
    <property type="entry name" value="YicC-like_C"/>
</dbReference>
<evidence type="ECO:0000256" key="1">
    <source>
        <dbReference type="ARBA" id="ARBA00001968"/>
    </source>
</evidence>
<evidence type="ECO:0000259" key="8">
    <source>
        <dbReference type="Pfam" id="PF08340"/>
    </source>
</evidence>
<organism evidence="9 10">
    <name type="scientific">Natronospira elongata</name>
    <dbReference type="NCBI Taxonomy" id="3110268"/>
    <lineage>
        <taxon>Bacteria</taxon>
        <taxon>Pseudomonadati</taxon>
        <taxon>Pseudomonadota</taxon>
        <taxon>Gammaproteobacteria</taxon>
        <taxon>Natronospirales</taxon>
        <taxon>Natronospiraceae</taxon>
        <taxon>Natronospira</taxon>
    </lineage>
</organism>
<dbReference type="Pfam" id="PF03755">
    <property type="entry name" value="YicC-like_N"/>
    <property type="match status" value="1"/>
</dbReference>
<keyword evidence="3" id="KW-0255">Endonuclease</keyword>
<proteinExistence type="inferred from homology"/>
<keyword evidence="10" id="KW-1185">Reference proteome</keyword>
<dbReference type="InterPro" id="IPR013527">
    <property type="entry name" value="YicC-like_N"/>
</dbReference>
<evidence type="ECO:0000256" key="2">
    <source>
        <dbReference type="ARBA" id="ARBA00022722"/>
    </source>
</evidence>
<comment type="similarity">
    <text evidence="5">Belongs to the YicC/YloC family.</text>
</comment>
<dbReference type="GO" id="GO:0004521">
    <property type="term" value="F:RNA endonuclease activity"/>
    <property type="evidence" value="ECO:0007669"/>
    <property type="project" value="InterPro"/>
</dbReference>
<evidence type="ECO:0000256" key="4">
    <source>
        <dbReference type="ARBA" id="ARBA00022801"/>
    </source>
</evidence>